<protein>
    <submittedName>
        <fullName evidence="2">Uncharacterized protein</fullName>
    </submittedName>
</protein>
<accession>A0AAW0B6X5</accession>
<dbReference type="AlphaFoldDB" id="A0AAW0B6X5"/>
<gene>
    <name evidence="2" type="ORF">VNI00_017244</name>
</gene>
<organism evidence="2 3">
    <name type="scientific">Paramarasmius palmivorus</name>
    <dbReference type="NCBI Taxonomy" id="297713"/>
    <lineage>
        <taxon>Eukaryota</taxon>
        <taxon>Fungi</taxon>
        <taxon>Dikarya</taxon>
        <taxon>Basidiomycota</taxon>
        <taxon>Agaricomycotina</taxon>
        <taxon>Agaricomycetes</taxon>
        <taxon>Agaricomycetidae</taxon>
        <taxon>Agaricales</taxon>
        <taxon>Marasmiineae</taxon>
        <taxon>Marasmiaceae</taxon>
        <taxon>Paramarasmius</taxon>
    </lineage>
</organism>
<proteinExistence type="predicted"/>
<evidence type="ECO:0000256" key="1">
    <source>
        <dbReference type="SAM" id="MobiDB-lite"/>
    </source>
</evidence>
<feature type="compositionally biased region" description="Basic residues" evidence="1">
    <location>
        <begin position="108"/>
        <end position="118"/>
    </location>
</feature>
<comment type="caution">
    <text evidence="2">The sequence shown here is derived from an EMBL/GenBank/DDBJ whole genome shotgun (WGS) entry which is preliminary data.</text>
</comment>
<dbReference type="EMBL" id="JAYKXP010000162">
    <property type="protein sequence ID" value="KAK7021800.1"/>
    <property type="molecule type" value="Genomic_DNA"/>
</dbReference>
<feature type="compositionally biased region" description="Low complexity" evidence="1">
    <location>
        <begin position="50"/>
        <end position="64"/>
    </location>
</feature>
<feature type="compositionally biased region" description="Polar residues" evidence="1">
    <location>
        <begin position="65"/>
        <end position="74"/>
    </location>
</feature>
<feature type="compositionally biased region" description="Polar residues" evidence="1">
    <location>
        <begin position="96"/>
        <end position="106"/>
    </location>
</feature>
<feature type="region of interest" description="Disordered" evidence="1">
    <location>
        <begin position="34"/>
        <end position="138"/>
    </location>
</feature>
<reference evidence="2 3" key="1">
    <citation type="submission" date="2024-01" db="EMBL/GenBank/DDBJ databases">
        <title>A draft genome for a cacao thread blight-causing isolate of Paramarasmius palmivorus.</title>
        <authorList>
            <person name="Baruah I.K."/>
            <person name="Bukari Y."/>
            <person name="Amoako-Attah I."/>
            <person name="Meinhardt L.W."/>
            <person name="Bailey B.A."/>
            <person name="Cohen S.P."/>
        </authorList>
    </citation>
    <scope>NUCLEOTIDE SEQUENCE [LARGE SCALE GENOMIC DNA]</scope>
    <source>
        <strain evidence="2 3">GH-12</strain>
    </source>
</reference>
<evidence type="ECO:0000313" key="3">
    <source>
        <dbReference type="Proteomes" id="UP001383192"/>
    </source>
</evidence>
<dbReference type="Proteomes" id="UP001383192">
    <property type="component" value="Unassembled WGS sequence"/>
</dbReference>
<evidence type="ECO:0000313" key="2">
    <source>
        <dbReference type="EMBL" id="KAK7021800.1"/>
    </source>
</evidence>
<sequence length="281" mass="30990">MRYLQFLLNLHVIGSLDMIELFSSDEEQPATISLTNRTKVLKRRGHTDASTSKSSTKPTSTPRTVQSLGTIEITSSDEDTNPSLTRKEISAKIDLTMTSESDGENTITKKRTYSRRKDHAAPVMKSASPDPASSRRTPLFLPDDDVLPEAGKSLKALESSTAGCKSDDLNETDVDDLRGFLDRSSSNYGYGGNQLQQSPLLVEETTSQSTPETTPYRHDKNIYRHSSNIFRRSCALFGHTYTPSLSPRPSTVDPRLVSGSLETRMEVDAFLASCTAGFLKD</sequence>
<keyword evidence="3" id="KW-1185">Reference proteome</keyword>
<name>A0AAW0B6X5_9AGAR</name>